<reference evidence="8 9" key="1">
    <citation type="submission" date="2014-07" db="EMBL/GenBank/DDBJ databases">
        <title>Methanogenic archaea and the global carbon cycle.</title>
        <authorList>
            <person name="Henriksen J.R."/>
            <person name="Luke J."/>
            <person name="Reinhart S."/>
            <person name="Benedict M.N."/>
            <person name="Youngblut N.D."/>
            <person name="Metcalf M.E."/>
            <person name="Whitaker R.J."/>
            <person name="Metcalf W.W."/>
        </authorList>
    </citation>
    <scope>NUCLEOTIDE SEQUENCE [LARGE SCALE GENOMIC DNA]</scope>
    <source>
        <strain evidence="8 9">CHTI-55</strain>
    </source>
</reference>
<dbReference type="HOGENOM" id="CLU_024508_2_0_2"/>
<feature type="transmembrane region" description="Helical" evidence="7">
    <location>
        <begin position="78"/>
        <end position="100"/>
    </location>
</feature>
<accession>A0A0E3KRN2</accession>
<feature type="transmembrane region" description="Helical" evidence="7">
    <location>
        <begin position="112"/>
        <end position="129"/>
    </location>
</feature>
<evidence type="ECO:0000313" key="9">
    <source>
        <dbReference type="Proteomes" id="UP000056925"/>
    </source>
</evidence>
<dbReference type="KEGG" id="mthe:MSTHC_1780"/>
<evidence type="ECO:0000256" key="4">
    <source>
        <dbReference type="ARBA" id="ARBA00022692"/>
    </source>
</evidence>
<comment type="similarity">
    <text evidence="2">Belongs to the nucleobase:cation symporter-2 (NCS2) (TC 2.A.40) family. Azg-like subfamily.</text>
</comment>
<dbReference type="GO" id="GO:0005345">
    <property type="term" value="F:purine nucleobase transmembrane transporter activity"/>
    <property type="evidence" value="ECO:0007669"/>
    <property type="project" value="TreeGrafter"/>
</dbReference>
<dbReference type="PATRIC" id="fig|1434121.4.peg.2182"/>
<dbReference type="Proteomes" id="UP000056925">
    <property type="component" value="Chromosome"/>
</dbReference>
<dbReference type="AlphaFoldDB" id="A0A0E3KRN2"/>
<keyword evidence="4 7" id="KW-0812">Transmembrane</keyword>
<dbReference type="PANTHER" id="PTHR43337">
    <property type="entry name" value="XANTHINE/URACIL PERMEASE C887.17-RELATED"/>
    <property type="match status" value="1"/>
</dbReference>
<evidence type="ECO:0000313" key="8">
    <source>
        <dbReference type="EMBL" id="AKB16098.1"/>
    </source>
</evidence>
<dbReference type="Pfam" id="PF00860">
    <property type="entry name" value="Xan_ur_permease"/>
    <property type="match status" value="1"/>
</dbReference>
<evidence type="ECO:0000256" key="5">
    <source>
        <dbReference type="ARBA" id="ARBA00022989"/>
    </source>
</evidence>
<dbReference type="EMBL" id="CP009502">
    <property type="protein sequence ID" value="AKB16098.1"/>
    <property type="molecule type" value="Genomic_DNA"/>
</dbReference>
<sequence>MVRGIAEFPDRLFLMPPSLAPIAFKFDFSILTNPDFSIIMFAFLFTDFFDTVGTLVGVSSRADFLDEEGKLPRAREALMADAIATCAGAIMGTSTVATYVESASGVEEGGRTGLTSVVVAGLFLLAIFISPIAAVIPGYSTSPALIVVGIIMIQGLRDLDFETWTEVAPAVITILMMAFSYSIAEGIVWGIISYTAIKIGSGKFKDISLIMIFLSLIFLLKEIYL</sequence>
<comment type="subcellular location">
    <subcellularLocation>
        <location evidence="1">Endomembrane system</location>
        <topology evidence="1">Multi-pass membrane protein</topology>
    </subcellularLocation>
</comment>
<dbReference type="InterPro" id="IPR045018">
    <property type="entry name" value="Azg-like"/>
</dbReference>
<evidence type="ECO:0000256" key="2">
    <source>
        <dbReference type="ARBA" id="ARBA00005697"/>
    </source>
</evidence>
<evidence type="ECO:0000256" key="7">
    <source>
        <dbReference type="SAM" id="Phobius"/>
    </source>
</evidence>
<gene>
    <name evidence="8" type="ORF">MSTHC_1780</name>
</gene>
<feature type="transmembrane region" description="Helical" evidence="7">
    <location>
        <begin position="38"/>
        <end position="58"/>
    </location>
</feature>
<evidence type="ECO:0000256" key="1">
    <source>
        <dbReference type="ARBA" id="ARBA00004127"/>
    </source>
</evidence>
<feature type="transmembrane region" description="Helical" evidence="7">
    <location>
        <begin position="204"/>
        <end position="224"/>
    </location>
</feature>
<protein>
    <submittedName>
        <fullName evidence="8">Xanthine/uracil/thiamine/ascorbate permease family protein</fullName>
    </submittedName>
</protein>
<proteinExistence type="inferred from homology"/>
<dbReference type="InterPro" id="IPR006043">
    <property type="entry name" value="NCS2"/>
</dbReference>
<feature type="transmembrane region" description="Helical" evidence="7">
    <location>
        <begin position="168"/>
        <end position="192"/>
    </location>
</feature>
<keyword evidence="5 7" id="KW-1133">Transmembrane helix</keyword>
<dbReference type="PANTHER" id="PTHR43337:SF1">
    <property type="entry name" value="XANTHINE_URACIL PERMEASE C887.17-RELATED"/>
    <property type="match status" value="1"/>
</dbReference>
<feature type="transmembrane region" description="Helical" evidence="7">
    <location>
        <begin position="136"/>
        <end position="156"/>
    </location>
</feature>
<evidence type="ECO:0000256" key="6">
    <source>
        <dbReference type="ARBA" id="ARBA00023136"/>
    </source>
</evidence>
<name>A0A0E3KRN2_METTE</name>
<dbReference type="GO" id="GO:0012505">
    <property type="term" value="C:endomembrane system"/>
    <property type="evidence" value="ECO:0007669"/>
    <property type="project" value="UniProtKB-SubCell"/>
</dbReference>
<keyword evidence="6 7" id="KW-0472">Membrane</keyword>
<dbReference type="GO" id="GO:0005886">
    <property type="term" value="C:plasma membrane"/>
    <property type="evidence" value="ECO:0007669"/>
    <property type="project" value="TreeGrafter"/>
</dbReference>
<organism evidence="8 9">
    <name type="scientific">Methanosarcina thermophila CHTI-55</name>
    <dbReference type="NCBI Taxonomy" id="1434121"/>
    <lineage>
        <taxon>Archaea</taxon>
        <taxon>Methanobacteriati</taxon>
        <taxon>Methanobacteriota</taxon>
        <taxon>Stenosarchaea group</taxon>
        <taxon>Methanomicrobia</taxon>
        <taxon>Methanosarcinales</taxon>
        <taxon>Methanosarcinaceae</taxon>
        <taxon>Methanosarcina</taxon>
    </lineage>
</organism>
<keyword evidence="3" id="KW-0813">Transport</keyword>
<evidence type="ECO:0000256" key="3">
    <source>
        <dbReference type="ARBA" id="ARBA00022448"/>
    </source>
</evidence>